<dbReference type="Proteomes" id="UP000694402">
    <property type="component" value="Unassembled WGS sequence"/>
</dbReference>
<dbReference type="PANTHER" id="PTHR45913:SF21">
    <property type="entry name" value="DUF4371 DOMAIN-CONTAINING PROTEIN"/>
    <property type="match status" value="1"/>
</dbReference>
<evidence type="ECO:0000313" key="2">
    <source>
        <dbReference type="Proteomes" id="UP000694402"/>
    </source>
</evidence>
<reference evidence="1" key="2">
    <citation type="submission" date="2025-05" db="UniProtKB">
        <authorList>
            <consortium name="Ensembl"/>
        </authorList>
    </citation>
    <scope>IDENTIFICATION</scope>
</reference>
<dbReference type="Ensembl" id="ENSOTST00005123656.1">
    <property type="protein sequence ID" value="ENSOTSP00005121657.1"/>
    <property type="gene ID" value="ENSOTSG00005076607.1"/>
</dbReference>
<keyword evidence="2" id="KW-1185">Reference proteome</keyword>
<dbReference type="PANTHER" id="PTHR45913">
    <property type="entry name" value="EPM2A-INTERACTING PROTEIN 1"/>
    <property type="match status" value="1"/>
</dbReference>
<organism evidence="1 2">
    <name type="scientific">Oncorhynchus tshawytscha</name>
    <name type="common">Chinook salmon</name>
    <name type="synonym">Salmo tshawytscha</name>
    <dbReference type="NCBI Taxonomy" id="74940"/>
    <lineage>
        <taxon>Eukaryota</taxon>
        <taxon>Metazoa</taxon>
        <taxon>Chordata</taxon>
        <taxon>Craniata</taxon>
        <taxon>Vertebrata</taxon>
        <taxon>Euteleostomi</taxon>
        <taxon>Actinopterygii</taxon>
        <taxon>Neopterygii</taxon>
        <taxon>Teleostei</taxon>
        <taxon>Protacanthopterygii</taxon>
        <taxon>Salmoniformes</taxon>
        <taxon>Salmonidae</taxon>
        <taxon>Salmoninae</taxon>
        <taxon>Oncorhynchus</taxon>
    </lineage>
</organism>
<dbReference type="Ensembl" id="ENSOTST00005159210.1">
    <property type="protein sequence ID" value="ENSOTSP00005149122.1"/>
    <property type="gene ID" value="ENSOTSG00005076607.1"/>
</dbReference>
<sequence length="128" mass="14342">MATVNKRNVDAECRVFQDKCTNECFVVEVKGKPVRLVCGDALAERKKANLDRHYSSKNAKLNELQGQLCVDKVIALQRGLGAQQAAFTKPRFDRENVMQASFVASELIVKKLKPYLEGAFVQKLLTPD</sequence>
<proteinExistence type="predicted"/>
<dbReference type="GeneTree" id="ENSGT01120000272675"/>
<protein>
    <submittedName>
        <fullName evidence="1">Uncharacterized protein</fullName>
    </submittedName>
</protein>
<dbReference type="AlphaFoldDB" id="A0AAZ3S7U1"/>
<accession>A0AAZ3S7U1</accession>
<name>A0AAZ3S7U1_ONCTS</name>
<evidence type="ECO:0000313" key="1">
    <source>
        <dbReference type="Ensembl" id="ENSOTSP00005149122.1"/>
    </source>
</evidence>
<reference evidence="2" key="1">
    <citation type="journal article" date="2018" name="PLoS ONE">
        <title>Chinook salmon (Oncorhynchus tshawytscha) genome and transcriptome.</title>
        <authorList>
            <person name="Christensen K.A."/>
            <person name="Leong J.S."/>
            <person name="Sakhrani D."/>
            <person name="Biagi C.A."/>
            <person name="Minkley D.R."/>
            <person name="Withler R.E."/>
            <person name="Rondeau E.B."/>
            <person name="Koop B.F."/>
            <person name="Devlin R.H."/>
        </authorList>
    </citation>
    <scope>NUCLEOTIDE SEQUENCE [LARGE SCALE GENOMIC DNA]</scope>
</reference>